<dbReference type="InterPro" id="IPR005269">
    <property type="entry name" value="LOG"/>
</dbReference>
<sequence length="194" mass="20463">MGSLSRVAVFVGSSTGNSPTYAQAAEDLGRLLATEGLGLVYGGARVGLMGVVADAALAAGGEVHGVIPQSLVDLEVGHSGLTRLEVVGSMHERKAVMAEAADAFVALPGGAGTLEELFEVWTWQQLGLHGKPVALLDVAGFWQPLVKAVDHMVDTGFIRAGFREALLVVDEVTELLPALRDWHAPDRKWLKTTN</sequence>
<proteinExistence type="inferred from homology"/>
<reference evidence="3 4" key="1">
    <citation type="submission" date="2020-08" db="EMBL/GenBank/DDBJ databases">
        <title>Genomic Encyclopedia of Archaeal and Bacterial Type Strains, Phase II (KMG-II): from individual species to whole genera.</title>
        <authorList>
            <person name="Goeker M."/>
        </authorList>
    </citation>
    <scope>NUCLEOTIDE SEQUENCE [LARGE SCALE GENOMIC DNA]</scope>
    <source>
        <strain evidence="3 4">DSM 43850</strain>
    </source>
</reference>
<evidence type="ECO:0000256" key="2">
    <source>
        <dbReference type="RuleBase" id="RU363015"/>
    </source>
</evidence>
<evidence type="ECO:0000313" key="3">
    <source>
        <dbReference type="EMBL" id="MBA8924746.1"/>
    </source>
</evidence>
<dbReference type="SUPFAM" id="SSF102405">
    <property type="entry name" value="MCP/YpsA-like"/>
    <property type="match status" value="1"/>
</dbReference>
<comment type="catalytic activity">
    <reaction evidence="2">
        <text>N(6)-(dimethylallyl)adenosine 5'-phosphate + H2O = N(6)-dimethylallyladenine + D-ribose 5-phosphate</text>
        <dbReference type="Rhea" id="RHEA:48560"/>
        <dbReference type="ChEBI" id="CHEBI:15377"/>
        <dbReference type="ChEBI" id="CHEBI:17660"/>
        <dbReference type="ChEBI" id="CHEBI:57526"/>
        <dbReference type="ChEBI" id="CHEBI:78346"/>
        <dbReference type="EC" id="3.2.2.n1"/>
    </reaction>
</comment>
<dbReference type="Proteomes" id="UP000517916">
    <property type="component" value="Unassembled WGS sequence"/>
</dbReference>
<comment type="similarity">
    <text evidence="1 2">Belongs to the LOG family.</text>
</comment>
<comment type="catalytic activity">
    <reaction evidence="2">
        <text>9-ribosyl-trans-zeatin 5'-phosphate + H2O = trans-zeatin + D-ribose 5-phosphate</text>
        <dbReference type="Rhea" id="RHEA:48564"/>
        <dbReference type="ChEBI" id="CHEBI:15377"/>
        <dbReference type="ChEBI" id="CHEBI:16522"/>
        <dbReference type="ChEBI" id="CHEBI:78346"/>
        <dbReference type="ChEBI" id="CHEBI:87947"/>
        <dbReference type="EC" id="3.2.2.n1"/>
    </reaction>
</comment>
<dbReference type="PANTHER" id="PTHR31223:SF70">
    <property type="entry name" value="LOG FAMILY PROTEIN YJL055W"/>
    <property type="match status" value="1"/>
</dbReference>
<gene>
    <name evidence="3" type="ORF">BC739_001943</name>
</gene>
<dbReference type="RefSeq" id="WP_182836920.1">
    <property type="nucleotide sequence ID" value="NZ_BAAABQ010000001.1"/>
</dbReference>
<protein>
    <recommendedName>
        <fullName evidence="2">Cytokinin riboside 5'-monophosphate phosphoribohydrolase</fullName>
        <ecNumber evidence="2">3.2.2.n1</ecNumber>
    </recommendedName>
</protein>
<dbReference type="EC" id="3.2.2.n1" evidence="2"/>
<keyword evidence="4" id="KW-1185">Reference proteome</keyword>
<dbReference type="EMBL" id="JACJID010000001">
    <property type="protein sequence ID" value="MBA8924746.1"/>
    <property type="molecule type" value="Genomic_DNA"/>
</dbReference>
<organism evidence="3 4">
    <name type="scientific">Kutzneria viridogrisea</name>
    <dbReference type="NCBI Taxonomy" id="47990"/>
    <lineage>
        <taxon>Bacteria</taxon>
        <taxon>Bacillati</taxon>
        <taxon>Actinomycetota</taxon>
        <taxon>Actinomycetes</taxon>
        <taxon>Pseudonocardiales</taxon>
        <taxon>Pseudonocardiaceae</taxon>
        <taxon>Kutzneria</taxon>
    </lineage>
</organism>
<dbReference type="Pfam" id="PF03641">
    <property type="entry name" value="Lysine_decarbox"/>
    <property type="match status" value="1"/>
</dbReference>
<keyword evidence="2" id="KW-0203">Cytokinin biosynthesis</keyword>
<dbReference type="Gene3D" id="3.40.50.450">
    <property type="match status" value="1"/>
</dbReference>
<evidence type="ECO:0000313" key="4">
    <source>
        <dbReference type="Proteomes" id="UP000517916"/>
    </source>
</evidence>
<dbReference type="NCBIfam" id="TIGR00730">
    <property type="entry name" value="Rossman fold protein, TIGR00730 family"/>
    <property type="match status" value="1"/>
</dbReference>
<dbReference type="PANTHER" id="PTHR31223">
    <property type="entry name" value="LOG FAMILY PROTEIN YJL055W"/>
    <property type="match status" value="1"/>
</dbReference>
<comment type="caution">
    <text evidence="3">The sequence shown here is derived from an EMBL/GenBank/DDBJ whole genome shotgun (WGS) entry which is preliminary data.</text>
</comment>
<keyword evidence="2" id="KW-0378">Hydrolase</keyword>
<evidence type="ECO:0000256" key="1">
    <source>
        <dbReference type="ARBA" id="ARBA00006763"/>
    </source>
</evidence>
<name>A0ABR6BCZ1_9PSEU</name>
<accession>A0ABR6BCZ1</accession>
<dbReference type="InterPro" id="IPR031100">
    <property type="entry name" value="LOG_fam"/>
</dbReference>